<comment type="caution">
    <text evidence="2">The sequence shown here is derived from an EMBL/GenBank/DDBJ whole genome shotgun (WGS) entry which is preliminary data.</text>
</comment>
<dbReference type="AlphaFoldDB" id="A0A1F7WJK6"/>
<feature type="signal peptide" evidence="1">
    <location>
        <begin position="1"/>
        <end position="24"/>
    </location>
</feature>
<evidence type="ECO:0000313" key="3">
    <source>
        <dbReference type="Proteomes" id="UP000178735"/>
    </source>
</evidence>
<proteinExistence type="predicted"/>
<dbReference type="EMBL" id="MGFH01000191">
    <property type="protein sequence ID" value="OGM03014.1"/>
    <property type="molecule type" value="Genomic_DNA"/>
</dbReference>
<keyword evidence="1" id="KW-0732">Signal</keyword>
<sequence length="257" mass="28292">MFKRLFVAGLILAFVLSLSGDVFAAGVKLQYDLQKGDSTKYRMKMKTTTSIGALGKVEKMDTDTEMFLVQRVLDRDAKNVMYILSSIENVKTILNGTPVDEKVNKQAEQVFTMHMEPSGKILDTQGLKTEMSMQQMQLAFPSDPVDVGKSWENVLPATEQVPTALKMTYTVDKFEKVQGMDCVVIKSKVVSEAAKSGAVSQLDVNATGQIFFAYKEGKIVKNAVIGTFGSVTNQIIEGKTEPIVTKVLVDLVMDIVK</sequence>
<evidence type="ECO:0008006" key="4">
    <source>
        <dbReference type="Google" id="ProtNLM"/>
    </source>
</evidence>
<evidence type="ECO:0000313" key="2">
    <source>
        <dbReference type="EMBL" id="OGM03014.1"/>
    </source>
</evidence>
<feature type="chain" id="PRO_5009533449" description="DUF4412 domain-containing protein" evidence="1">
    <location>
        <begin position="25"/>
        <end position="257"/>
    </location>
</feature>
<gene>
    <name evidence="2" type="ORF">A2008_02080</name>
</gene>
<organism evidence="2 3">
    <name type="scientific">Candidatus Wallbacteria bacterium GWC2_49_35</name>
    <dbReference type="NCBI Taxonomy" id="1817813"/>
    <lineage>
        <taxon>Bacteria</taxon>
        <taxon>Candidatus Walliibacteriota</taxon>
    </lineage>
</organism>
<reference evidence="2 3" key="1">
    <citation type="journal article" date="2016" name="Nat. Commun.">
        <title>Thousands of microbial genomes shed light on interconnected biogeochemical processes in an aquifer system.</title>
        <authorList>
            <person name="Anantharaman K."/>
            <person name="Brown C.T."/>
            <person name="Hug L.A."/>
            <person name="Sharon I."/>
            <person name="Castelle C.J."/>
            <person name="Probst A.J."/>
            <person name="Thomas B.C."/>
            <person name="Singh A."/>
            <person name="Wilkins M.J."/>
            <person name="Karaoz U."/>
            <person name="Brodie E.L."/>
            <person name="Williams K.H."/>
            <person name="Hubbard S.S."/>
            <person name="Banfield J.F."/>
        </authorList>
    </citation>
    <scope>NUCLEOTIDE SEQUENCE [LARGE SCALE GENOMIC DNA]</scope>
</reference>
<dbReference type="STRING" id="1817813.A2008_02080"/>
<dbReference type="Proteomes" id="UP000178735">
    <property type="component" value="Unassembled WGS sequence"/>
</dbReference>
<name>A0A1F7WJK6_9BACT</name>
<accession>A0A1F7WJK6</accession>
<evidence type="ECO:0000256" key="1">
    <source>
        <dbReference type="SAM" id="SignalP"/>
    </source>
</evidence>
<protein>
    <recommendedName>
        <fullName evidence="4">DUF4412 domain-containing protein</fullName>
    </recommendedName>
</protein>